<gene>
    <name evidence="6" type="ORF">MGAL_10B003796</name>
</gene>
<evidence type="ECO:0000256" key="1">
    <source>
        <dbReference type="ARBA" id="ARBA00022729"/>
    </source>
</evidence>
<dbReference type="SUPFAM" id="SSF57501">
    <property type="entry name" value="Cystine-knot cytokines"/>
    <property type="match status" value="1"/>
</dbReference>
<evidence type="ECO:0000256" key="3">
    <source>
        <dbReference type="ARBA" id="ARBA00023180"/>
    </source>
</evidence>
<dbReference type="EMBL" id="UYJE01000568">
    <property type="protein sequence ID" value="VDH94310.1"/>
    <property type="molecule type" value="Genomic_DNA"/>
</dbReference>
<keyword evidence="3" id="KW-0325">Glycoprotein</keyword>
<evidence type="ECO:0000256" key="4">
    <source>
        <dbReference type="SAM" id="SignalP"/>
    </source>
</evidence>
<dbReference type="GO" id="GO:0008083">
    <property type="term" value="F:growth factor activity"/>
    <property type="evidence" value="ECO:0007669"/>
    <property type="project" value="TreeGrafter"/>
</dbReference>
<proteinExistence type="predicted"/>
<dbReference type="Gene3D" id="2.10.90.10">
    <property type="entry name" value="Cystine-knot cytokines"/>
    <property type="match status" value="1"/>
</dbReference>
<feature type="domain" description="Spaetzle" evidence="5">
    <location>
        <begin position="65"/>
        <end position="158"/>
    </location>
</feature>
<keyword evidence="2" id="KW-1015">Disulfide bond</keyword>
<dbReference type="PANTHER" id="PTHR23199">
    <property type="entry name" value="NEUROTROPHIN 1-RELATED"/>
    <property type="match status" value="1"/>
</dbReference>
<sequence>MHILTFVWIILLTSPLMSRARIDSRTDIDRHNNLLRAILWEERQFEDIEKRAYDSLETHTHLSPCCPTVKRRIAPRGGLSREGKLLELYRDVNAVQRFYETICHPAVADRPCRFIDPLYISKCVQNYTYMYAIVKDFNVTEPFRVDYMRVKSGCTCKVEEHSSPAQIIQMSGN</sequence>
<evidence type="ECO:0000313" key="6">
    <source>
        <dbReference type="EMBL" id="VDH94310.1"/>
    </source>
</evidence>
<evidence type="ECO:0000256" key="2">
    <source>
        <dbReference type="ARBA" id="ARBA00023157"/>
    </source>
</evidence>
<dbReference type="GO" id="GO:0021556">
    <property type="term" value="P:central nervous system formation"/>
    <property type="evidence" value="ECO:0007669"/>
    <property type="project" value="TreeGrafter"/>
</dbReference>
<comment type="caution">
    <text evidence="6">The sequence shown here is derived from an EMBL/GenBank/DDBJ whole genome shotgun (WGS) entry which is preliminary data.</text>
</comment>
<protein>
    <recommendedName>
        <fullName evidence="5">Spaetzle domain-containing protein</fullName>
    </recommendedName>
</protein>
<name>A0A8B6BT95_MYTGA</name>
<dbReference type="InterPro" id="IPR032104">
    <property type="entry name" value="Spaetzle"/>
</dbReference>
<feature type="chain" id="PRO_5032312364" description="Spaetzle domain-containing protein" evidence="4">
    <location>
        <begin position="21"/>
        <end position="173"/>
    </location>
</feature>
<feature type="signal peptide" evidence="4">
    <location>
        <begin position="1"/>
        <end position="20"/>
    </location>
</feature>
<dbReference type="GO" id="GO:0045087">
    <property type="term" value="P:innate immune response"/>
    <property type="evidence" value="ECO:0007669"/>
    <property type="project" value="TreeGrafter"/>
</dbReference>
<keyword evidence="1 4" id="KW-0732">Signal</keyword>
<dbReference type="Pfam" id="PF16077">
    <property type="entry name" value="Spaetzle"/>
    <property type="match status" value="1"/>
</dbReference>
<accession>A0A8B6BT95</accession>
<reference evidence="6" key="1">
    <citation type="submission" date="2018-11" db="EMBL/GenBank/DDBJ databases">
        <authorList>
            <person name="Alioto T."/>
            <person name="Alioto T."/>
        </authorList>
    </citation>
    <scope>NUCLEOTIDE SEQUENCE</scope>
</reference>
<evidence type="ECO:0000259" key="5">
    <source>
        <dbReference type="Pfam" id="PF16077"/>
    </source>
</evidence>
<dbReference type="Proteomes" id="UP000596742">
    <property type="component" value="Unassembled WGS sequence"/>
</dbReference>
<dbReference type="InterPro" id="IPR052444">
    <property type="entry name" value="Spz/Toll_ligand-like"/>
</dbReference>
<organism evidence="6 7">
    <name type="scientific">Mytilus galloprovincialis</name>
    <name type="common">Mediterranean mussel</name>
    <dbReference type="NCBI Taxonomy" id="29158"/>
    <lineage>
        <taxon>Eukaryota</taxon>
        <taxon>Metazoa</taxon>
        <taxon>Spiralia</taxon>
        <taxon>Lophotrochozoa</taxon>
        <taxon>Mollusca</taxon>
        <taxon>Bivalvia</taxon>
        <taxon>Autobranchia</taxon>
        <taxon>Pteriomorphia</taxon>
        <taxon>Mytilida</taxon>
        <taxon>Mytiloidea</taxon>
        <taxon>Mytilidae</taxon>
        <taxon>Mytilinae</taxon>
        <taxon>Mytilus</taxon>
    </lineage>
</organism>
<evidence type="ECO:0000313" key="7">
    <source>
        <dbReference type="Proteomes" id="UP000596742"/>
    </source>
</evidence>
<dbReference type="GO" id="GO:0005121">
    <property type="term" value="F:Toll binding"/>
    <property type="evidence" value="ECO:0007669"/>
    <property type="project" value="TreeGrafter"/>
</dbReference>
<dbReference type="GO" id="GO:0005615">
    <property type="term" value="C:extracellular space"/>
    <property type="evidence" value="ECO:0007669"/>
    <property type="project" value="UniProtKB-ARBA"/>
</dbReference>
<dbReference type="AlphaFoldDB" id="A0A8B6BT95"/>
<dbReference type="InterPro" id="IPR029034">
    <property type="entry name" value="Cystine-knot_cytokine"/>
</dbReference>
<dbReference type="OrthoDB" id="6381819at2759"/>
<keyword evidence="7" id="KW-1185">Reference proteome</keyword>
<dbReference type="PANTHER" id="PTHR23199:SF12">
    <property type="entry name" value="NEUROTROPHIN 1-RELATED"/>
    <property type="match status" value="1"/>
</dbReference>